<evidence type="ECO:0000313" key="2">
    <source>
        <dbReference type="Proteomes" id="UP000523447"/>
    </source>
</evidence>
<reference evidence="1 2" key="1">
    <citation type="submission" date="2020-04" db="EMBL/GenBank/DDBJ databases">
        <title>MicrobeNet Type strains.</title>
        <authorList>
            <person name="Nicholson A.C."/>
        </authorList>
    </citation>
    <scope>NUCLEOTIDE SEQUENCE [LARGE SCALE GENOMIC DNA]</scope>
    <source>
        <strain evidence="1 2">DSM 44445</strain>
    </source>
</reference>
<keyword evidence="2" id="KW-1185">Reference proteome</keyword>
<dbReference type="InterPro" id="IPR019587">
    <property type="entry name" value="Polyketide_cyclase/dehydratase"/>
</dbReference>
<dbReference type="SUPFAM" id="SSF55961">
    <property type="entry name" value="Bet v1-like"/>
    <property type="match status" value="1"/>
</dbReference>
<dbReference type="CDD" id="cd07822">
    <property type="entry name" value="SRPBCC_4"/>
    <property type="match status" value="1"/>
</dbReference>
<dbReference type="Pfam" id="PF10604">
    <property type="entry name" value="Polyketide_cyc2"/>
    <property type="match status" value="1"/>
</dbReference>
<dbReference type="EMBL" id="JAAXPE010000003">
    <property type="protein sequence ID" value="NKY84984.1"/>
    <property type="molecule type" value="Genomic_DNA"/>
</dbReference>
<gene>
    <name evidence="1" type="ORF">HGA07_05015</name>
</gene>
<name>A0A7X6LUS1_9NOCA</name>
<dbReference type="PANTHER" id="PTHR36166">
    <property type="entry name" value="CHROMOSOME 9, WHOLE GENOME SHOTGUN SEQUENCE"/>
    <property type="match status" value="1"/>
</dbReference>
<dbReference type="AlphaFoldDB" id="A0A7X6LUS1"/>
<accession>A0A7X6LUS1</accession>
<dbReference type="Gene3D" id="3.30.530.20">
    <property type="match status" value="1"/>
</dbReference>
<evidence type="ECO:0000313" key="1">
    <source>
        <dbReference type="EMBL" id="NKY84984.1"/>
    </source>
</evidence>
<dbReference type="Proteomes" id="UP000523447">
    <property type="component" value="Unassembled WGS sequence"/>
</dbReference>
<comment type="caution">
    <text evidence="1">The sequence shown here is derived from an EMBL/GenBank/DDBJ whole genome shotgun (WGS) entry which is preliminary data.</text>
</comment>
<protein>
    <submittedName>
        <fullName evidence="1">SRPBCC domain-containing protein</fullName>
    </submittedName>
</protein>
<organism evidence="1 2">
    <name type="scientific">Nocardia veterana</name>
    <dbReference type="NCBI Taxonomy" id="132249"/>
    <lineage>
        <taxon>Bacteria</taxon>
        <taxon>Bacillati</taxon>
        <taxon>Actinomycetota</taxon>
        <taxon>Actinomycetes</taxon>
        <taxon>Mycobacteriales</taxon>
        <taxon>Nocardiaceae</taxon>
        <taxon>Nocardia</taxon>
    </lineage>
</organism>
<sequence>MREISAAVEIDATPERVWTVLSDLSTYPLWNPFIQEASGELRVGSRLTLRMVPSEGRAMTFKPTVLVAEPNRELRWLGRLLLPGIFDGEHRFVLTPLGAGRTLLEQAEQFRGLLVPFTGSLIDNTAREFAGLNDALKKRAESDD</sequence>
<dbReference type="RefSeq" id="WP_040722033.1">
    <property type="nucleotide sequence ID" value="NZ_CAWPHS010000023.1"/>
</dbReference>
<dbReference type="InterPro" id="IPR023393">
    <property type="entry name" value="START-like_dom_sf"/>
</dbReference>
<dbReference type="PANTHER" id="PTHR36166:SF1">
    <property type="entry name" value="SRPBCC DOMAIN-CONTAINING PROTEIN"/>
    <property type="match status" value="1"/>
</dbReference>
<proteinExistence type="predicted"/>